<proteinExistence type="predicted"/>
<accession>A0A2A7S0S2</accession>
<evidence type="ECO:0008006" key="2">
    <source>
        <dbReference type="Google" id="ProtNLM"/>
    </source>
</evidence>
<gene>
    <name evidence="1" type="ORF">CRM94_19785</name>
</gene>
<dbReference type="RefSeq" id="WP_098153578.1">
    <property type="nucleotide sequence ID" value="NZ_CADEVR010000003.1"/>
</dbReference>
<dbReference type="AlphaFoldDB" id="A0A2A7S0S2"/>
<name>A0A2A7S0S2_BURGA</name>
<sequence>MREISSSVTFEIQPGETVPMKVVHSTRLSIQGATVWATRSEDVNDYFLAPGANLRLRSGERLWLAVEGPEAARVSFSVGAPAPGEVAHTALTRLGNWLSARLHDGWRTV</sequence>
<dbReference type="InterPro" id="IPR021317">
    <property type="entry name" value="DUF2917"/>
</dbReference>
<protein>
    <recommendedName>
        <fullName evidence="2">DUF2917 domain-containing protein</fullName>
    </recommendedName>
</protein>
<reference evidence="1" key="1">
    <citation type="submission" date="2017-09" db="EMBL/GenBank/DDBJ databases">
        <title>FDA dAtabase for Regulatory Grade micrObial Sequences (FDA-ARGOS): Supporting development and validation of Infectious Disease Dx tests.</title>
        <authorList>
            <person name="Minogue T."/>
            <person name="Wolcott M."/>
            <person name="Wasieloski L."/>
            <person name="Aguilar W."/>
            <person name="Moore D."/>
            <person name="Tallon L.J."/>
            <person name="Sadzewicz L."/>
            <person name="Ott S."/>
            <person name="Zhao X."/>
            <person name="Nagaraj S."/>
            <person name="Vavikolanu K."/>
            <person name="Aluvathingal J."/>
            <person name="Nadendla S."/>
            <person name="Sichtig H."/>
        </authorList>
    </citation>
    <scope>NUCLEOTIDE SEQUENCE</scope>
    <source>
        <strain evidence="1">FDAARGOS_390</strain>
    </source>
</reference>
<dbReference type="EMBL" id="PDDY01000004">
    <property type="protein sequence ID" value="PEH36840.1"/>
    <property type="molecule type" value="Genomic_DNA"/>
</dbReference>
<organism evidence="1">
    <name type="scientific">Burkholderia gladioli</name>
    <name type="common">Pseudomonas marginata</name>
    <name type="synonym">Phytomonas marginata</name>
    <dbReference type="NCBI Taxonomy" id="28095"/>
    <lineage>
        <taxon>Bacteria</taxon>
        <taxon>Pseudomonadati</taxon>
        <taxon>Pseudomonadota</taxon>
        <taxon>Betaproteobacteria</taxon>
        <taxon>Burkholderiales</taxon>
        <taxon>Burkholderiaceae</taxon>
        <taxon>Burkholderia</taxon>
    </lineage>
</organism>
<dbReference type="Proteomes" id="UP000220629">
    <property type="component" value="Unassembled WGS sequence"/>
</dbReference>
<dbReference type="Pfam" id="PF11142">
    <property type="entry name" value="DUF2917"/>
    <property type="match status" value="1"/>
</dbReference>
<comment type="caution">
    <text evidence="1">The sequence shown here is derived from an EMBL/GenBank/DDBJ whole genome shotgun (WGS) entry which is preliminary data.</text>
</comment>
<evidence type="ECO:0000313" key="1">
    <source>
        <dbReference type="EMBL" id="PEH36840.1"/>
    </source>
</evidence>